<comment type="caution">
    <text evidence="2">The sequence shown here is derived from an EMBL/GenBank/DDBJ whole genome shotgun (WGS) entry which is preliminary data.</text>
</comment>
<dbReference type="AlphaFoldDB" id="A0A8J1UD54"/>
<dbReference type="InterPro" id="IPR036259">
    <property type="entry name" value="MFS_trans_sf"/>
</dbReference>
<name>A0A8J1UD54_OWEFU</name>
<keyword evidence="3" id="KW-1185">Reference proteome</keyword>
<reference evidence="2" key="1">
    <citation type="submission" date="2022-03" db="EMBL/GenBank/DDBJ databases">
        <authorList>
            <person name="Martin C."/>
        </authorList>
    </citation>
    <scope>NUCLEOTIDE SEQUENCE</scope>
</reference>
<accession>A0A8J1UD54</accession>
<evidence type="ECO:0000256" key="1">
    <source>
        <dbReference type="ARBA" id="ARBA00004141"/>
    </source>
</evidence>
<evidence type="ECO:0000313" key="3">
    <source>
        <dbReference type="Proteomes" id="UP000749559"/>
    </source>
</evidence>
<dbReference type="PANTHER" id="PTHR11360">
    <property type="entry name" value="MONOCARBOXYLATE TRANSPORTER"/>
    <property type="match status" value="1"/>
</dbReference>
<evidence type="ECO:0000313" key="2">
    <source>
        <dbReference type="EMBL" id="CAH1781646.1"/>
    </source>
</evidence>
<dbReference type="OrthoDB" id="10060767at2759"/>
<dbReference type="GO" id="GO:0008028">
    <property type="term" value="F:monocarboxylic acid transmembrane transporter activity"/>
    <property type="evidence" value="ECO:0007669"/>
    <property type="project" value="TreeGrafter"/>
</dbReference>
<protein>
    <submittedName>
        <fullName evidence="2">Uncharacterized protein</fullName>
    </submittedName>
</protein>
<proteinExistence type="predicted"/>
<dbReference type="CDD" id="cd17352">
    <property type="entry name" value="MFS_MCT_SLC16"/>
    <property type="match status" value="1"/>
</dbReference>
<dbReference type="EMBL" id="CAIIXF020000004">
    <property type="protein sequence ID" value="CAH1781646.1"/>
    <property type="molecule type" value="Genomic_DNA"/>
</dbReference>
<dbReference type="SUPFAM" id="SSF103473">
    <property type="entry name" value="MFS general substrate transporter"/>
    <property type="match status" value="1"/>
</dbReference>
<dbReference type="InterPro" id="IPR050327">
    <property type="entry name" value="Proton-linked_MCT"/>
</dbReference>
<dbReference type="PROSITE" id="PS50850">
    <property type="entry name" value="MFS"/>
    <property type="match status" value="1"/>
</dbReference>
<comment type="subcellular location">
    <subcellularLocation>
        <location evidence="1">Membrane</location>
        <topology evidence="1">Multi-pass membrane protein</topology>
    </subcellularLocation>
</comment>
<sequence length="471" mass="51685">MTDYTTDDVFISPPPDGGYGWVVVFASFMIQLLSIGTTYSFGVLYVDFLDFFKTRRSDTAWIGSLQPCLLYLTGIFGGPIIKRVGCRPVAVIGALISAFGMTLSASANHIAVLYLTYGILTGIGNGLMYIAAIVSVQYYFERRRSFATGISVGGSGAGMLVFGVVTRWLLQHYHWRITLLIEGALMLLGIVFGALLLPLPTQTVRIDKHKLTIDENENDSTKENKKKERSWFCNGCSNCAEVIHIILKDAIDLSPFRNPCFVLFCFAFMLFCFGYHAPFAYTPDRAIELGESSFRASLLVSIIGMSNLVSRLGIGWFTDYNEKVRFYVGGITLLLSGVASLLNPFATSYIPMVIYAVWFGTLSGSFASLFPVILVDLFGMDLVEKSVGLTLATSSIAFLTSSPLCGWIIDATGSIDAPFYVAGATQTLGAVLYFMLPFCRNTQQRSEYEAISSSNDVKDARRGRLTSPSFA</sequence>
<dbReference type="Pfam" id="PF07690">
    <property type="entry name" value="MFS_1"/>
    <property type="match status" value="1"/>
</dbReference>
<organism evidence="2 3">
    <name type="scientific">Owenia fusiformis</name>
    <name type="common">Polychaete worm</name>
    <dbReference type="NCBI Taxonomy" id="6347"/>
    <lineage>
        <taxon>Eukaryota</taxon>
        <taxon>Metazoa</taxon>
        <taxon>Spiralia</taxon>
        <taxon>Lophotrochozoa</taxon>
        <taxon>Annelida</taxon>
        <taxon>Polychaeta</taxon>
        <taxon>Sedentaria</taxon>
        <taxon>Canalipalpata</taxon>
        <taxon>Sabellida</taxon>
        <taxon>Oweniida</taxon>
        <taxon>Oweniidae</taxon>
        <taxon>Owenia</taxon>
    </lineage>
</organism>
<dbReference type="PANTHER" id="PTHR11360:SF284">
    <property type="entry name" value="EG:103B4.3 PROTEIN-RELATED"/>
    <property type="match status" value="1"/>
</dbReference>
<dbReference type="GO" id="GO:0016020">
    <property type="term" value="C:membrane"/>
    <property type="evidence" value="ECO:0007669"/>
    <property type="project" value="UniProtKB-SubCell"/>
</dbReference>
<dbReference type="InterPro" id="IPR020846">
    <property type="entry name" value="MFS_dom"/>
</dbReference>
<dbReference type="InterPro" id="IPR011701">
    <property type="entry name" value="MFS"/>
</dbReference>
<dbReference type="Proteomes" id="UP000749559">
    <property type="component" value="Unassembled WGS sequence"/>
</dbReference>
<dbReference type="Gene3D" id="1.20.1250.20">
    <property type="entry name" value="MFS general substrate transporter like domains"/>
    <property type="match status" value="1"/>
</dbReference>
<gene>
    <name evidence="2" type="ORF">OFUS_LOCUS8203</name>
</gene>